<evidence type="ECO:0000313" key="2">
    <source>
        <dbReference type="EMBL" id="RRD02877.1"/>
    </source>
</evidence>
<keyword evidence="1" id="KW-1133">Transmembrane helix</keyword>
<keyword evidence="1" id="KW-0472">Membrane</keyword>
<feature type="transmembrane region" description="Helical" evidence="1">
    <location>
        <begin position="163"/>
        <end position="183"/>
    </location>
</feature>
<reference evidence="2 3" key="1">
    <citation type="submission" date="2018-11" db="EMBL/GenBank/DDBJ databases">
        <title>Genomes From Bacteria Associated with the Canine Oral Cavity: a Test Case for Automated Genome-Based Taxonomic Assignment.</title>
        <authorList>
            <person name="Coil D.A."/>
            <person name="Jospin G."/>
            <person name="Darling A.E."/>
            <person name="Wallis C."/>
            <person name="Davis I.J."/>
            <person name="Harris S."/>
            <person name="Eisen J.A."/>
            <person name="Holcombe L.J."/>
            <person name="O'Flynn C."/>
        </authorList>
    </citation>
    <scope>NUCLEOTIDE SEQUENCE [LARGE SCALE GENOMIC DNA]</scope>
    <source>
        <strain evidence="2 3">OH887_COT-365</strain>
    </source>
</reference>
<organism evidence="2 3">
    <name type="scientific">Arachnia propionica</name>
    <dbReference type="NCBI Taxonomy" id="1750"/>
    <lineage>
        <taxon>Bacteria</taxon>
        <taxon>Bacillati</taxon>
        <taxon>Actinomycetota</taxon>
        <taxon>Actinomycetes</taxon>
        <taxon>Propionibacteriales</taxon>
        <taxon>Propionibacteriaceae</taxon>
        <taxon>Arachnia</taxon>
    </lineage>
</organism>
<sequence>MPAKEVKLLRAGFWLRRFQKELRDQGTPFIELEWREGVDLWPRYAAWTHIGRILAEYNGSEWILSLALPEAKYFATYADWAECLYGPTRTGYSIEESAAVFWLRKLLKDEDPPQINVDALDRVAERRKTLRKPTRIEMALFYLALAIGLPLFSWWVIVADFPLAGAAIGTVAVGVLSVVGSLWRIHWRRKKLGYTSKKKEG</sequence>
<evidence type="ECO:0000256" key="1">
    <source>
        <dbReference type="SAM" id="Phobius"/>
    </source>
</evidence>
<comment type="caution">
    <text evidence="2">The sequence shown here is derived from an EMBL/GenBank/DDBJ whole genome shotgun (WGS) entry which is preliminary data.</text>
</comment>
<dbReference type="OrthoDB" id="9821147at2"/>
<dbReference type="EMBL" id="RQZG01000031">
    <property type="protein sequence ID" value="RRD02877.1"/>
    <property type="molecule type" value="Genomic_DNA"/>
</dbReference>
<keyword evidence="1" id="KW-0812">Transmembrane</keyword>
<proteinExistence type="predicted"/>
<evidence type="ECO:0000313" key="3">
    <source>
        <dbReference type="Proteomes" id="UP000280819"/>
    </source>
</evidence>
<accession>A0A3P1T046</accession>
<name>A0A3P1T046_9ACTN</name>
<dbReference type="AlphaFoldDB" id="A0A3P1T046"/>
<dbReference type="Proteomes" id="UP000280819">
    <property type="component" value="Unassembled WGS sequence"/>
</dbReference>
<feature type="transmembrane region" description="Helical" evidence="1">
    <location>
        <begin position="136"/>
        <end position="157"/>
    </location>
</feature>
<gene>
    <name evidence="2" type="ORF">EII34_15575</name>
</gene>
<protein>
    <submittedName>
        <fullName evidence="2">Uncharacterized protein</fullName>
    </submittedName>
</protein>
<dbReference type="RefSeq" id="WP_124846086.1">
    <property type="nucleotide sequence ID" value="NZ_RQZG01000031.1"/>
</dbReference>